<dbReference type="EMBL" id="CP001867">
    <property type="protein sequence ID" value="ADB73829.1"/>
    <property type="molecule type" value="Genomic_DNA"/>
</dbReference>
<dbReference type="GO" id="GO:0046983">
    <property type="term" value="F:protein dimerization activity"/>
    <property type="evidence" value="ECO:0007669"/>
    <property type="project" value="InterPro"/>
</dbReference>
<dbReference type="SUPFAM" id="SSF46785">
    <property type="entry name" value="Winged helix' DNA-binding domain"/>
    <property type="match status" value="1"/>
</dbReference>
<evidence type="ECO:0000256" key="3">
    <source>
        <dbReference type="ARBA" id="ARBA00022691"/>
    </source>
</evidence>
<feature type="domain" description="O-methyltransferase C-terminal" evidence="4">
    <location>
        <begin position="146"/>
        <end position="293"/>
    </location>
</feature>
<dbReference type="SUPFAM" id="SSF53335">
    <property type="entry name" value="S-adenosyl-L-methionine-dependent methyltransferases"/>
    <property type="match status" value="1"/>
</dbReference>
<dbReference type="InterPro" id="IPR036390">
    <property type="entry name" value="WH_DNA-bd_sf"/>
</dbReference>
<keyword evidence="3" id="KW-0949">S-adenosyl-L-methionine</keyword>
<evidence type="ECO:0000259" key="4">
    <source>
        <dbReference type="Pfam" id="PF00891"/>
    </source>
</evidence>
<dbReference type="AlphaFoldDB" id="D2S9W6"/>
<dbReference type="STRING" id="526225.Gobs_1070"/>
<dbReference type="PANTHER" id="PTHR43712:SF2">
    <property type="entry name" value="O-METHYLTRANSFERASE CICE"/>
    <property type="match status" value="1"/>
</dbReference>
<organism evidence="6 7">
    <name type="scientific">Geodermatophilus obscurus (strain ATCC 25078 / DSM 43160 / JCM 3152 / CCUG 61914 / KCC A-0152 / KCTC 9177 / NBRC 13315 / NRRL B-3577 / G-20)</name>
    <dbReference type="NCBI Taxonomy" id="526225"/>
    <lineage>
        <taxon>Bacteria</taxon>
        <taxon>Bacillati</taxon>
        <taxon>Actinomycetota</taxon>
        <taxon>Actinomycetes</taxon>
        <taxon>Geodermatophilales</taxon>
        <taxon>Geodermatophilaceae</taxon>
        <taxon>Geodermatophilus</taxon>
    </lineage>
</organism>
<keyword evidence="7" id="KW-1185">Reference proteome</keyword>
<evidence type="ECO:0000256" key="2">
    <source>
        <dbReference type="ARBA" id="ARBA00022679"/>
    </source>
</evidence>
<dbReference type="Proteomes" id="UP000001382">
    <property type="component" value="Chromosome"/>
</dbReference>
<reference evidence="7" key="2">
    <citation type="submission" date="2010-01" db="EMBL/GenBank/DDBJ databases">
        <title>The complete genome of Geodermatophilus obscurus DSM 43160.</title>
        <authorList>
            <consortium name="US DOE Joint Genome Institute (JGI-PGF)"/>
            <person name="Lucas S."/>
            <person name="Copeland A."/>
            <person name="Lapidus A."/>
            <person name="Glavina del Rio T."/>
            <person name="Dalin E."/>
            <person name="Tice H."/>
            <person name="Bruce D."/>
            <person name="Goodwin L."/>
            <person name="Pitluck S."/>
            <person name="Kyrpides N."/>
            <person name="Mavromatis K."/>
            <person name="Ivanova N."/>
            <person name="Munk A.C."/>
            <person name="Brettin T."/>
            <person name="Detter J.C."/>
            <person name="Han C."/>
            <person name="Larimer F."/>
            <person name="Land M."/>
            <person name="Hauser L."/>
            <person name="Markowitz V."/>
            <person name="Cheng J.-F."/>
            <person name="Hugenholtz P."/>
            <person name="Woyke T."/>
            <person name="Wu D."/>
            <person name="Jando M."/>
            <person name="Schneider S."/>
            <person name="Klenk H.-P."/>
            <person name="Eisen J.A."/>
        </authorList>
    </citation>
    <scope>NUCLEOTIDE SEQUENCE [LARGE SCALE GENOMIC DNA]</scope>
    <source>
        <strain evidence="7">ATCC 25078 / DSM 43160 / JCM 3152 / KCC A-0152 / KCTC 9177 / NBRC 13315 / NRRL B-3577 / G-20</strain>
    </source>
</reference>
<accession>D2S9W6</accession>
<dbReference type="InterPro" id="IPR016461">
    <property type="entry name" value="COMT-like"/>
</dbReference>
<dbReference type="GO" id="GO:0008171">
    <property type="term" value="F:O-methyltransferase activity"/>
    <property type="evidence" value="ECO:0007669"/>
    <property type="project" value="InterPro"/>
</dbReference>
<dbReference type="eggNOG" id="COG2890">
    <property type="taxonomic scope" value="Bacteria"/>
</dbReference>
<dbReference type="PROSITE" id="PS51683">
    <property type="entry name" value="SAM_OMT_II"/>
    <property type="match status" value="1"/>
</dbReference>
<dbReference type="OrthoDB" id="582216at2"/>
<keyword evidence="1 6" id="KW-0489">Methyltransferase</keyword>
<dbReference type="RefSeq" id="WP_012947270.1">
    <property type="nucleotide sequence ID" value="NC_013757.1"/>
</dbReference>
<dbReference type="HOGENOM" id="CLU_005533_4_1_11"/>
<protein>
    <submittedName>
        <fullName evidence="6">Methyltransferase type 11</fullName>
    </submittedName>
</protein>
<dbReference type="Pfam" id="PF08100">
    <property type="entry name" value="Dimerisation"/>
    <property type="match status" value="1"/>
</dbReference>
<gene>
    <name evidence="6" type="ordered locus">Gobs_1070</name>
</gene>
<dbReference type="PANTHER" id="PTHR43712">
    <property type="entry name" value="PUTATIVE (AFU_ORTHOLOGUE AFUA_4G14580)-RELATED"/>
    <property type="match status" value="1"/>
</dbReference>
<evidence type="ECO:0000259" key="5">
    <source>
        <dbReference type="Pfam" id="PF08100"/>
    </source>
</evidence>
<feature type="domain" description="O-methyltransferase dimerisation" evidence="5">
    <location>
        <begin position="20"/>
        <end position="84"/>
    </location>
</feature>
<dbReference type="Gene3D" id="1.10.10.10">
    <property type="entry name" value="Winged helix-like DNA-binding domain superfamily/Winged helix DNA-binding domain"/>
    <property type="match status" value="1"/>
</dbReference>
<dbReference type="KEGG" id="gob:Gobs_1070"/>
<dbReference type="GO" id="GO:0032259">
    <property type="term" value="P:methylation"/>
    <property type="evidence" value="ECO:0007669"/>
    <property type="project" value="UniProtKB-KW"/>
</dbReference>
<proteinExistence type="predicted"/>
<dbReference type="CDD" id="cd02440">
    <property type="entry name" value="AdoMet_MTases"/>
    <property type="match status" value="1"/>
</dbReference>
<dbReference type="InterPro" id="IPR029063">
    <property type="entry name" value="SAM-dependent_MTases_sf"/>
</dbReference>
<sequence>MTAAPPADRIVELGHVVEAAAALRTAVRLGLLEQLGRGPATADEVAVRCGTAPGATGLLLEALEALGVLRRDDGRYAVTVMTRWVGTLEAGWARLDDVVRTDRPIVAADTPAGAAELYPEVVPFLTRLFAPAARQAAERLAPVDGEVLDVGAGAAPWSLALAAADPRARITALDLPDVLPVTRRAVSQAGMDDRFRLVPGDVFTADLPEEAYGLVLLANVCHLFDADTNRALLRRLRRVLRPGGTLAVVDALPSEDPDERRLLALYALGLRLRTVAGAVYPLASYSAWTEEAGLGPVDAVPLSRTPPLALLTCTAPAT</sequence>
<evidence type="ECO:0000256" key="1">
    <source>
        <dbReference type="ARBA" id="ARBA00022603"/>
    </source>
</evidence>
<dbReference type="Gene3D" id="3.40.50.150">
    <property type="entry name" value="Vaccinia Virus protein VP39"/>
    <property type="match status" value="1"/>
</dbReference>
<dbReference type="InterPro" id="IPR012967">
    <property type="entry name" value="COMT_dimerisation"/>
</dbReference>
<evidence type="ECO:0000313" key="6">
    <source>
        <dbReference type="EMBL" id="ADB73829.1"/>
    </source>
</evidence>
<evidence type="ECO:0000313" key="7">
    <source>
        <dbReference type="Proteomes" id="UP000001382"/>
    </source>
</evidence>
<name>D2S9W6_GEOOG</name>
<dbReference type="InterPro" id="IPR036388">
    <property type="entry name" value="WH-like_DNA-bd_sf"/>
</dbReference>
<dbReference type="InterPro" id="IPR001077">
    <property type="entry name" value="COMT_C"/>
</dbReference>
<keyword evidence="2 6" id="KW-0808">Transferase</keyword>
<dbReference type="Pfam" id="PF00891">
    <property type="entry name" value="Methyltransf_2"/>
    <property type="match status" value="1"/>
</dbReference>
<reference evidence="6 7" key="1">
    <citation type="journal article" date="2010" name="Stand. Genomic Sci.">
        <title>Complete genome sequence of Geodermatophilus obscurus type strain (G-20).</title>
        <authorList>
            <person name="Ivanova N."/>
            <person name="Sikorski J."/>
            <person name="Jando M."/>
            <person name="Munk C."/>
            <person name="Lapidus A."/>
            <person name="Glavina Del Rio T."/>
            <person name="Copeland A."/>
            <person name="Tice H."/>
            <person name="Cheng J.-F."/>
            <person name="Lucas S."/>
            <person name="Chen F."/>
            <person name="Nolan M."/>
            <person name="Bruce D."/>
            <person name="Goodwin L."/>
            <person name="Pitluck S."/>
            <person name="Mavromatis K."/>
            <person name="Mikhailova N."/>
            <person name="Pati A."/>
            <person name="Chen A."/>
            <person name="Palaniappan K."/>
            <person name="Land M."/>
            <person name="Hauser L."/>
            <person name="Chang Y.-J."/>
            <person name="Jeffries C.D."/>
            <person name="Meincke L."/>
            <person name="Brettin T."/>
            <person name="Detter J.C."/>
            <person name="Detter J.C."/>
            <person name="Rohde M."/>
            <person name="Goeker M."/>
            <person name="Bristow J."/>
            <person name="Eisen J.A."/>
            <person name="Markowitz V."/>
            <person name="Hugenholtz P."/>
            <person name="Kyrpides N.C."/>
            <person name="Klenk H.-P."/>
        </authorList>
    </citation>
    <scope>NUCLEOTIDE SEQUENCE [LARGE SCALE GENOMIC DNA]</scope>
    <source>
        <strain evidence="7">ATCC 25078 / DSM 43160 / JCM 3152 / KCC A-0152 / KCTC 9177 / NBRC 13315 / NRRL B-3577 / G-20</strain>
    </source>
</reference>